<name>A0ACC2JP62_9PEZI</name>
<sequence length="292" mass="31676">MEESPRHAIVFGASGLIGWAVVDQLLHPYPEAGTFSKVTAVTNREVKLSEAHWPEPRTDRPKLRLVSGIDLRRGDGAILAGSLKRAVDDIHTVTHVFYLAFTSVPDAIDEVATNRRMLKNVVDAHNLLSPNLQFVVFPGGTRGYGIYSPGGVFTPPLTEDMVNNLPPDYAKTVAYPAYRELLTEASDGRKWTWCEVCPDAIIGFTPNGSQFSLALHWAHYLSLYAHNNGVGPSAQKTETTVVEVPFPGNTAGASSLFSPVSATKVARFMIYASLNPNICGVRSGLGWRAGLA</sequence>
<reference evidence="1" key="1">
    <citation type="submission" date="2022-12" db="EMBL/GenBank/DDBJ databases">
        <title>Genome Sequence of Lasiodiplodia mahajangana.</title>
        <authorList>
            <person name="Buettner E."/>
        </authorList>
    </citation>
    <scope>NUCLEOTIDE SEQUENCE</scope>
    <source>
        <strain evidence="1">VT137</strain>
    </source>
</reference>
<dbReference type="EMBL" id="JAPUUL010000854">
    <property type="protein sequence ID" value="KAJ8129137.1"/>
    <property type="molecule type" value="Genomic_DNA"/>
</dbReference>
<accession>A0ACC2JP62</accession>
<evidence type="ECO:0000313" key="2">
    <source>
        <dbReference type="Proteomes" id="UP001153332"/>
    </source>
</evidence>
<comment type="caution">
    <text evidence="1">The sequence shown here is derived from an EMBL/GenBank/DDBJ whole genome shotgun (WGS) entry which is preliminary data.</text>
</comment>
<evidence type="ECO:0000313" key="1">
    <source>
        <dbReference type="EMBL" id="KAJ8129137.1"/>
    </source>
</evidence>
<dbReference type="Proteomes" id="UP001153332">
    <property type="component" value="Unassembled WGS sequence"/>
</dbReference>
<protein>
    <submittedName>
        <fullName evidence="1">Uncharacterized protein</fullName>
    </submittedName>
</protein>
<organism evidence="1 2">
    <name type="scientific">Lasiodiplodia mahajangana</name>
    <dbReference type="NCBI Taxonomy" id="1108764"/>
    <lineage>
        <taxon>Eukaryota</taxon>
        <taxon>Fungi</taxon>
        <taxon>Dikarya</taxon>
        <taxon>Ascomycota</taxon>
        <taxon>Pezizomycotina</taxon>
        <taxon>Dothideomycetes</taxon>
        <taxon>Dothideomycetes incertae sedis</taxon>
        <taxon>Botryosphaeriales</taxon>
        <taxon>Botryosphaeriaceae</taxon>
        <taxon>Lasiodiplodia</taxon>
    </lineage>
</organism>
<proteinExistence type="predicted"/>
<gene>
    <name evidence="1" type="ORF">O1611_g4499</name>
</gene>
<keyword evidence="2" id="KW-1185">Reference proteome</keyword>